<accession>A0A8H7D2U3</accession>
<comment type="similarity">
    <text evidence="1">Belongs to the thioesterase PaaI family.</text>
</comment>
<sequence>MSASWQSWQRSLPDAPDVDVKQIRGNISDAEKQLNANVFHYFCTGSGITKFPAYGSEISRRLKIVELNVWDHPTTQTAEGEMVFEIEITQSMCNVYGTMHGGCAAFLLDPTTVASVVLVGRAKGFDGTGVSTSMNVHWHHPAPLGITLRITTRSVFVDGRARLARCEMRDKSNGKLIVSGTHATLNAGMATASKL</sequence>
<gene>
    <name evidence="4" type="ORF">MVEN_00731700</name>
</gene>
<dbReference type="AlphaFoldDB" id="A0A8H7D2U3"/>
<dbReference type="InterPro" id="IPR006683">
    <property type="entry name" value="Thioestr_dom"/>
</dbReference>
<evidence type="ECO:0000256" key="1">
    <source>
        <dbReference type="ARBA" id="ARBA00008324"/>
    </source>
</evidence>
<dbReference type="PANTHER" id="PTHR21660:SF1">
    <property type="entry name" value="ACYL-COENZYME A THIOESTERASE 13"/>
    <property type="match status" value="1"/>
</dbReference>
<evidence type="ECO:0000259" key="3">
    <source>
        <dbReference type="Pfam" id="PF03061"/>
    </source>
</evidence>
<dbReference type="InterPro" id="IPR039298">
    <property type="entry name" value="ACOT13"/>
</dbReference>
<comment type="caution">
    <text evidence="4">The sequence shown here is derived from an EMBL/GenBank/DDBJ whole genome shotgun (WGS) entry which is preliminary data.</text>
</comment>
<proteinExistence type="inferred from homology"/>
<dbReference type="Proteomes" id="UP000620124">
    <property type="component" value="Unassembled WGS sequence"/>
</dbReference>
<dbReference type="OrthoDB" id="2831072at2759"/>
<dbReference type="Pfam" id="PF03061">
    <property type="entry name" value="4HBT"/>
    <property type="match status" value="1"/>
</dbReference>
<keyword evidence="2" id="KW-0378">Hydrolase</keyword>
<feature type="domain" description="Thioesterase" evidence="3">
    <location>
        <begin position="96"/>
        <end position="175"/>
    </location>
</feature>
<protein>
    <submittedName>
        <fullName evidence="4">4HBT domain-containing protein</fullName>
    </submittedName>
</protein>
<evidence type="ECO:0000313" key="4">
    <source>
        <dbReference type="EMBL" id="KAF7360039.1"/>
    </source>
</evidence>
<organism evidence="4 5">
    <name type="scientific">Mycena venus</name>
    <dbReference type="NCBI Taxonomy" id="2733690"/>
    <lineage>
        <taxon>Eukaryota</taxon>
        <taxon>Fungi</taxon>
        <taxon>Dikarya</taxon>
        <taxon>Basidiomycota</taxon>
        <taxon>Agaricomycotina</taxon>
        <taxon>Agaricomycetes</taxon>
        <taxon>Agaricomycetidae</taxon>
        <taxon>Agaricales</taxon>
        <taxon>Marasmiineae</taxon>
        <taxon>Mycenaceae</taxon>
        <taxon>Mycena</taxon>
    </lineage>
</organism>
<dbReference type="CDD" id="cd03443">
    <property type="entry name" value="PaaI_thioesterase"/>
    <property type="match status" value="1"/>
</dbReference>
<dbReference type="Gene3D" id="3.10.129.10">
    <property type="entry name" value="Hotdog Thioesterase"/>
    <property type="match status" value="1"/>
</dbReference>
<dbReference type="SUPFAM" id="SSF54637">
    <property type="entry name" value="Thioesterase/thiol ester dehydrase-isomerase"/>
    <property type="match status" value="1"/>
</dbReference>
<evidence type="ECO:0000256" key="2">
    <source>
        <dbReference type="ARBA" id="ARBA00022801"/>
    </source>
</evidence>
<dbReference type="InterPro" id="IPR029069">
    <property type="entry name" value="HotDog_dom_sf"/>
</dbReference>
<name>A0A8H7D2U3_9AGAR</name>
<evidence type="ECO:0000313" key="5">
    <source>
        <dbReference type="Proteomes" id="UP000620124"/>
    </source>
</evidence>
<reference evidence="4" key="1">
    <citation type="submission" date="2020-05" db="EMBL/GenBank/DDBJ databases">
        <title>Mycena genomes resolve the evolution of fungal bioluminescence.</title>
        <authorList>
            <person name="Tsai I.J."/>
        </authorList>
    </citation>
    <scope>NUCLEOTIDE SEQUENCE</scope>
    <source>
        <strain evidence="4">CCC161011</strain>
    </source>
</reference>
<dbReference type="PANTHER" id="PTHR21660">
    <property type="entry name" value="THIOESTERASE SUPERFAMILY MEMBER-RELATED"/>
    <property type="match status" value="1"/>
</dbReference>
<dbReference type="EMBL" id="JACAZI010000005">
    <property type="protein sequence ID" value="KAF7360039.1"/>
    <property type="molecule type" value="Genomic_DNA"/>
</dbReference>
<keyword evidence="5" id="KW-1185">Reference proteome</keyword>
<dbReference type="GO" id="GO:0047617">
    <property type="term" value="F:fatty acyl-CoA hydrolase activity"/>
    <property type="evidence" value="ECO:0007669"/>
    <property type="project" value="InterPro"/>
</dbReference>